<dbReference type="EMBL" id="FQZK01000001">
    <property type="protein sequence ID" value="SHI56704.1"/>
    <property type="molecule type" value="Genomic_DNA"/>
</dbReference>
<reference evidence="2 3" key="1">
    <citation type="submission" date="2016-11" db="EMBL/GenBank/DDBJ databases">
        <authorList>
            <person name="Jaros S."/>
            <person name="Januszkiewicz K."/>
            <person name="Wedrychowicz H."/>
        </authorList>
    </citation>
    <scope>NUCLEOTIDE SEQUENCE [LARGE SCALE GENOMIC DNA]</scope>
    <source>
        <strain evidence="2 3">CGMCC 4.5723</strain>
    </source>
</reference>
<feature type="compositionally biased region" description="Low complexity" evidence="1">
    <location>
        <begin position="354"/>
        <end position="372"/>
    </location>
</feature>
<accession>A0A1M6C7E2</accession>
<dbReference type="OrthoDB" id="3417170at2"/>
<sequence length="590" mass="62615">MGAWAGVYNPQTDDWVGGFREGVEVYTNARLDAVHGFFPWTELEERPGYAFGTLGTNAALIGAGVALTATGAGAVVGVPLTVSRVMRIFGGVGDGSGPHLSGDDGAESGRDRNGSGSGVHGNGAHSSSPSAPGEGAFSSDGEWAPSDIEDMNTALSDLEAAHGPPPAPERGPDARPENPAPEPRPEPVVPDRSPDTATTDDAPQQHTGQEQKPDPTAQEIDQAFAEMARDNEDLADRMDRQDGGRMADLDPDAAWTINPAQTTTGGGDGPEDGSRIPVTPDGAELRADDEVTDNTDNGGPAPQPDRDENPVTIRETEEPDAGGSSSGGPPEPPRPPGPGPDNGDPESIDPDGTSEIQELSSISERSSGSGFSIRRDDSGNLDPNDPELRIEDVRSSLDELDLSESQKDKIIRKLQETLTGEGRQVTQIIQSGKLNAADSFSDLLAKFGSSKDHKFRGAAAELRFAYDLVLEGRSARDIEFPPNSGVPGDDVDVVIKSETRENQFSYQIKDVESKNGVRKFYNTVVDQLSGPTADGTRRVGIFEVNQSINELPEAMVRRLSDRSMSSGVAFRLYFTDGVMTVPPDTQIYPE</sequence>
<dbReference type="STRING" id="758803.SAMN05421803_101602"/>
<feature type="compositionally biased region" description="Pro residues" evidence="1">
    <location>
        <begin position="329"/>
        <end position="339"/>
    </location>
</feature>
<keyword evidence="3" id="KW-1185">Reference proteome</keyword>
<feature type="compositionally biased region" description="Pro residues" evidence="1">
    <location>
        <begin position="178"/>
        <end position="188"/>
    </location>
</feature>
<evidence type="ECO:0000313" key="2">
    <source>
        <dbReference type="EMBL" id="SHI56704.1"/>
    </source>
</evidence>
<feature type="region of interest" description="Disordered" evidence="1">
    <location>
        <begin position="91"/>
        <end position="387"/>
    </location>
</feature>
<evidence type="ECO:0000256" key="1">
    <source>
        <dbReference type="SAM" id="MobiDB-lite"/>
    </source>
</evidence>
<protein>
    <submittedName>
        <fullName evidence="2">Uncharacterized protein</fullName>
    </submittedName>
</protein>
<dbReference type="RefSeq" id="WP_073374586.1">
    <property type="nucleotide sequence ID" value="NZ_FQZK01000001.1"/>
</dbReference>
<dbReference type="Proteomes" id="UP000184452">
    <property type="component" value="Unassembled WGS sequence"/>
</dbReference>
<evidence type="ECO:0000313" key="3">
    <source>
        <dbReference type="Proteomes" id="UP000184452"/>
    </source>
</evidence>
<proteinExistence type="predicted"/>
<name>A0A1M6C7E2_9ACTN</name>
<feature type="compositionally biased region" description="Basic and acidic residues" evidence="1">
    <location>
        <begin position="227"/>
        <end position="248"/>
    </location>
</feature>
<organism evidence="2 3">
    <name type="scientific">Nocardiopsis flavescens</name>
    <dbReference type="NCBI Taxonomy" id="758803"/>
    <lineage>
        <taxon>Bacteria</taxon>
        <taxon>Bacillati</taxon>
        <taxon>Actinomycetota</taxon>
        <taxon>Actinomycetes</taxon>
        <taxon>Streptosporangiales</taxon>
        <taxon>Nocardiopsidaceae</taxon>
        <taxon>Nocardiopsis</taxon>
    </lineage>
</organism>
<gene>
    <name evidence="2" type="ORF">SAMN05421803_101602</name>
</gene>
<dbReference type="AlphaFoldDB" id="A0A1M6C7E2"/>
<feature type="compositionally biased region" description="Polar residues" evidence="1">
    <location>
        <begin position="196"/>
        <end position="210"/>
    </location>
</feature>